<evidence type="ECO:0000313" key="2">
    <source>
        <dbReference type="EMBL" id="POS71299.1"/>
    </source>
</evidence>
<evidence type="ECO:0000256" key="1">
    <source>
        <dbReference type="SAM" id="MobiDB-lite"/>
    </source>
</evidence>
<dbReference type="InParanoid" id="A0A2P5HM15"/>
<feature type="region of interest" description="Disordered" evidence="1">
    <location>
        <begin position="1"/>
        <end position="25"/>
    </location>
</feature>
<dbReference type="PANTHER" id="PTHR33099">
    <property type="entry name" value="FE2OG DIOXYGENASE DOMAIN-CONTAINING PROTEIN"/>
    <property type="match status" value="1"/>
</dbReference>
<keyword evidence="3" id="KW-1185">Reference proteome</keyword>
<proteinExistence type="predicted"/>
<evidence type="ECO:0000313" key="3">
    <source>
        <dbReference type="Proteomes" id="UP000094444"/>
    </source>
</evidence>
<feature type="region of interest" description="Disordered" evidence="1">
    <location>
        <begin position="882"/>
        <end position="914"/>
    </location>
</feature>
<gene>
    <name evidence="2" type="ORF">DHEL01_v210302</name>
</gene>
<protein>
    <submittedName>
        <fullName evidence="2">2OG-Fe(II)oxygenase</fullName>
    </submittedName>
</protein>
<feature type="compositionally biased region" description="Polar residues" evidence="1">
    <location>
        <begin position="882"/>
        <end position="893"/>
    </location>
</feature>
<reference evidence="2" key="1">
    <citation type="submission" date="2017-09" db="EMBL/GenBank/DDBJ databases">
        <title>Polyketide synthases of a Diaporthe helianthi virulent isolate.</title>
        <authorList>
            <person name="Baroncelli R."/>
        </authorList>
    </citation>
    <scope>NUCLEOTIDE SEQUENCE [LARGE SCALE GENOMIC DNA]</scope>
    <source>
        <strain evidence="2">7/96</strain>
    </source>
</reference>
<sequence length="914" mass="102697">MARWGSDADGSDGLGSDVELESTQSSEDMISRDWKMDFFNRLASIETFGDFACMTRYSQHINPGLEVAGSLIPLPLVDRDASMIKSKCQQAPFGRGDDTVVDESVRRTWHLDASLFHCSNPAWPSFVETVLHDTTQKLGMPSRIRAVPWKLLLYEEGSFFRPHKDSEKEPGMIGTLVISLPSKHKGGEVHLSHGHMRHAFATSIFSAFDVTTLAWYSDVTHEIKPLTGGYRLVMTYNLLQQSGSAPSASVFANHKEDLQALLRMWTWRGADSTKAKIISRLEHKYSRSTLAIQYMKGRDAQISRCLQHVCQESGFHLLLAVMTRTKSEYEEDYGEGDEEYLQLDYVTDVGGKLIAKNINVEIDQILGPNPYKNRDADSEDEGEFTGNESAPSEFRYHDSALLIMPTRGLIDLLKSPSCSAADLIQMVCLPSAASLDGPPITRTEVVHFLESVLDNYGRSINEARLLTNILRACKMWSSQALYHKALWRAVREVQHNTRHQQPYQLLMPGSPITEIAEALAEHCTEFFLQPTEQEWNECLGELVHGLEASLLNKTLGLIERQLNKEELKQSFTGWRSSVETSKFVTVDVLTSLDLEFVLSLIEFHSSHDVWLSTVLLPKLSERAEKPLLYRLLHVLRNLAQREDGQFPLQDPLSLARRLLDATVPRLSLEIHDVEIETARQARGPTYLGGSSNVTGRTLGNVTDFVGLLENCFISGLKELVMQLLSNSHKNLTDGISRLAPREPRRQNTMGLRHHGPPNLLDRAPAEEFLASLDFIRAPDQAVGRFTYSKHIRSHLEAVLPSQHYRCATDTTKVPGTNCQTLVVTKIGVDTEFVEDMQIFSDKMRMYEKRLLIFRQPIVRGLIGDENYRSLIMMEAETRAISTATASNKRNASESLGPPASTRQRTGDVVDLTGE</sequence>
<dbReference type="EMBL" id="MAVT02001312">
    <property type="protein sequence ID" value="POS71299.1"/>
    <property type="molecule type" value="Genomic_DNA"/>
</dbReference>
<name>A0A2P5HM15_DIAHE</name>
<dbReference type="OrthoDB" id="27483at2759"/>
<dbReference type="PANTHER" id="PTHR33099:SF7">
    <property type="entry name" value="MYND-TYPE DOMAIN-CONTAINING PROTEIN"/>
    <property type="match status" value="1"/>
</dbReference>
<dbReference type="Proteomes" id="UP000094444">
    <property type="component" value="Unassembled WGS sequence"/>
</dbReference>
<feature type="region of interest" description="Disordered" evidence="1">
    <location>
        <begin position="370"/>
        <end position="390"/>
    </location>
</feature>
<comment type="caution">
    <text evidence="2">The sequence shown here is derived from an EMBL/GenBank/DDBJ whole genome shotgun (WGS) entry which is preliminary data.</text>
</comment>
<accession>A0A2P5HM15</accession>
<organism evidence="2 3">
    <name type="scientific">Diaporthe helianthi</name>
    <dbReference type="NCBI Taxonomy" id="158607"/>
    <lineage>
        <taxon>Eukaryota</taxon>
        <taxon>Fungi</taxon>
        <taxon>Dikarya</taxon>
        <taxon>Ascomycota</taxon>
        <taxon>Pezizomycotina</taxon>
        <taxon>Sordariomycetes</taxon>
        <taxon>Sordariomycetidae</taxon>
        <taxon>Diaporthales</taxon>
        <taxon>Diaporthaceae</taxon>
        <taxon>Diaporthe</taxon>
    </lineage>
</organism>
<dbReference type="Gene3D" id="2.60.120.620">
    <property type="entry name" value="q2cbj1_9rhob like domain"/>
    <property type="match status" value="1"/>
</dbReference>
<dbReference type="AlphaFoldDB" id="A0A2P5HM15"/>